<name>A0A7J7ZJR6_PIPKU</name>
<comment type="caution">
    <text evidence="1">The sequence shown here is derived from an EMBL/GenBank/DDBJ whole genome shotgun (WGS) entry which is preliminary data.</text>
</comment>
<dbReference type="Proteomes" id="UP000558488">
    <property type="component" value="Unassembled WGS sequence"/>
</dbReference>
<dbReference type="EMBL" id="JACAGB010000003">
    <property type="protein sequence ID" value="KAF6374328.1"/>
    <property type="molecule type" value="Genomic_DNA"/>
</dbReference>
<dbReference type="AlphaFoldDB" id="A0A7J7ZJR6"/>
<protein>
    <submittedName>
        <fullName evidence="1">Uncharacterized protein</fullName>
    </submittedName>
</protein>
<reference evidence="1 2" key="1">
    <citation type="journal article" date="2020" name="Nature">
        <title>Six reference-quality genomes reveal evolution of bat adaptations.</title>
        <authorList>
            <person name="Jebb D."/>
            <person name="Huang Z."/>
            <person name="Pippel M."/>
            <person name="Hughes G.M."/>
            <person name="Lavrichenko K."/>
            <person name="Devanna P."/>
            <person name="Winkler S."/>
            <person name="Jermiin L.S."/>
            <person name="Skirmuntt E.C."/>
            <person name="Katzourakis A."/>
            <person name="Burkitt-Gray L."/>
            <person name="Ray D.A."/>
            <person name="Sullivan K.A.M."/>
            <person name="Roscito J.G."/>
            <person name="Kirilenko B.M."/>
            <person name="Davalos L.M."/>
            <person name="Corthals A.P."/>
            <person name="Power M.L."/>
            <person name="Jones G."/>
            <person name="Ransome R.D."/>
            <person name="Dechmann D.K.N."/>
            <person name="Locatelli A.G."/>
            <person name="Puechmaille S.J."/>
            <person name="Fedrigo O."/>
            <person name="Jarvis E.D."/>
            <person name="Hiller M."/>
            <person name="Vernes S.C."/>
            <person name="Myers E.W."/>
            <person name="Teeling E.C."/>
        </authorList>
    </citation>
    <scope>NUCLEOTIDE SEQUENCE [LARGE SCALE GENOMIC DNA]</scope>
    <source>
        <strain evidence="1">MPipKuh1</strain>
        <tissue evidence="1">Flight muscle</tissue>
    </source>
</reference>
<sequence length="144" mass="15860">MCPQPRYMPRPESNLRPFSPQADAYPLNQTGFGQFTFFLTRGLVHEICTWCVGVRGRPLSPACNLSNPGPLGGCPSASLGTIPQDRWLLTAQLPACLIASNHSPLLIASNHLSPRHHDFVQKNFQKDVSKTSNLSGLISILNFY</sequence>
<accession>A0A7J7ZJR6</accession>
<keyword evidence="2" id="KW-1185">Reference proteome</keyword>
<evidence type="ECO:0000313" key="2">
    <source>
        <dbReference type="Proteomes" id="UP000558488"/>
    </source>
</evidence>
<organism evidence="1 2">
    <name type="scientific">Pipistrellus kuhlii</name>
    <name type="common">Kuhl's pipistrelle</name>
    <dbReference type="NCBI Taxonomy" id="59472"/>
    <lineage>
        <taxon>Eukaryota</taxon>
        <taxon>Metazoa</taxon>
        <taxon>Chordata</taxon>
        <taxon>Craniata</taxon>
        <taxon>Vertebrata</taxon>
        <taxon>Euteleostomi</taxon>
        <taxon>Mammalia</taxon>
        <taxon>Eutheria</taxon>
        <taxon>Laurasiatheria</taxon>
        <taxon>Chiroptera</taxon>
        <taxon>Yangochiroptera</taxon>
        <taxon>Vespertilionidae</taxon>
        <taxon>Pipistrellus</taxon>
    </lineage>
</organism>
<gene>
    <name evidence="1" type="ORF">mPipKuh1_009549</name>
</gene>
<evidence type="ECO:0000313" key="1">
    <source>
        <dbReference type="EMBL" id="KAF6374328.1"/>
    </source>
</evidence>
<proteinExistence type="predicted"/>